<dbReference type="EMBL" id="JAUNQW010000016">
    <property type="protein sequence ID" value="MDO5457583.1"/>
    <property type="molecule type" value="Genomic_DNA"/>
</dbReference>
<dbReference type="InterPro" id="IPR001650">
    <property type="entry name" value="Helicase_C-like"/>
</dbReference>
<gene>
    <name evidence="6" type="ORF">Q4F26_04480</name>
</gene>
<dbReference type="InterPro" id="IPR013663">
    <property type="entry name" value="Helicase_SWF/SNF/SWI_bac"/>
</dbReference>
<dbReference type="Pfam" id="PF08455">
    <property type="entry name" value="SNF2_assoc"/>
    <property type="match status" value="1"/>
</dbReference>
<dbReference type="Pfam" id="PF00271">
    <property type="entry name" value="Helicase_C"/>
    <property type="match status" value="1"/>
</dbReference>
<dbReference type="GO" id="GO:0005524">
    <property type="term" value="F:ATP binding"/>
    <property type="evidence" value="ECO:0007669"/>
    <property type="project" value="InterPro"/>
</dbReference>
<dbReference type="SUPFAM" id="SSF52540">
    <property type="entry name" value="P-loop containing nucleoside triphosphate hydrolases"/>
    <property type="match status" value="2"/>
</dbReference>
<dbReference type="SMART" id="SM00490">
    <property type="entry name" value="HELICc"/>
    <property type="match status" value="1"/>
</dbReference>
<keyword evidence="2" id="KW-0479">Metal-binding</keyword>
<dbReference type="PROSITE" id="PS50966">
    <property type="entry name" value="ZF_SWIM"/>
    <property type="match status" value="1"/>
</dbReference>
<dbReference type="InterPro" id="IPR007527">
    <property type="entry name" value="Znf_SWIM"/>
</dbReference>
<keyword evidence="2" id="KW-0862">Zinc</keyword>
<dbReference type="GO" id="GO:0004386">
    <property type="term" value="F:helicase activity"/>
    <property type="evidence" value="ECO:0007669"/>
    <property type="project" value="UniProtKB-KW"/>
</dbReference>
<dbReference type="Pfam" id="PF00176">
    <property type="entry name" value="SNF2-rel_dom"/>
    <property type="match status" value="1"/>
</dbReference>
<keyword evidence="1 6" id="KW-0378">Hydrolase</keyword>
<dbReference type="GO" id="GO:0008270">
    <property type="term" value="F:zinc ion binding"/>
    <property type="evidence" value="ECO:0007669"/>
    <property type="project" value="UniProtKB-KW"/>
</dbReference>
<evidence type="ECO:0000259" key="5">
    <source>
        <dbReference type="PROSITE" id="PS51194"/>
    </source>
</evidence>
<protein>
    <submittedName>
        <fullName evidence="6">DEAD/DEAH box helicase</fullName>
        <ecNumber evidence="6">3.6.4.-</ecNumber>
    </submittedName>
</protein>
<dbReference type="Gene3D" id="3.40.50.10810">
    <property type="entry name" value="Tandem AAA-ATPase domain"/>
    <property type="match status" value="1"/>
</dbReference>
<dbReference type="EC" id="3.6.4.-" evidence="6"/>
<dbReference type="PROSITE" id="PS51192">
    <property type="entry name" value="HELICASE_ATP_BIND_1"/>
    <property type="match status" value="1"/>
</dbReference>
<dbReference type="InterPro" id="IPR038718">
    <property type="entry name" value="SNF2-like_sf"/>
</dbReference>
<dbReference type="SMART" id="SM00487">
    <property type="entry name" value="DEXDc"/>
    <property type="match status" value="1"/>
</dbReference>
<accession>A0AA43UCT8</accession>
<dbReference type="Proteomes" id="UP001171751">
    <property type="component" value="Unassembled WGS sequence"/>
</dbReference>
<dbReference type="Gene3D" id="3.40.50.300">
    <property type="entry name" value="P-loop containing nucleotide triphosphate hydrolases"/>
    <property type="match status" value="1"/>
</dbReference>
<comment type="caution">
    <text evidence="6">The sequence shown here is derived from an EMBL/GenBank/DDBJ whole genome shotgun (WGS) entry which is preliminary data.</text>
</comment>
<evidence type="ECO:0000259" key="4">
    <source>
        <dbReference type="PROSITE" id="PS51192"/>
    </source>
</evidence>
<evidence type="ECO:0000259" key="3">
    <source>
        <dbReference type="PROSITE" id="PS50966"/>
    </source>
</evidence>
<evidence type="ECO:0000313" key="7">
    <source>
        <dbReference type="Proteomes" id="UP001171751"/>
    </source>
</evidence>
<dbReference type="InterPro" id="IPR000330">
    <property type="entry name" value="SNF2_N"/>
</dbReference>
<evidence type="ECO:0000256" key="1">
    <source>
        <dbReference type="ARBA" id="ARBA00022801"/>
    </source>
</evidence>
<dbReference type="Pfam" id="PF04434">
    <property type="entry name" value="SWIM"/>
    <property type="match status" value="1"/>
</dbReference>
<evidence type="ECO:0000256" key="2">
    <source>
        <dbReference type="PROSITE-ProRule" id="PRU00325"/>
    </source>
</evidence>
<dbReference type="PANTHER" id="PTHR10799">
    <property type="entry name" value="SNF2/RAD54 HELICASE FAMILY"/>
    <property type="match status" value="1"/>
</dbReference>
<keyword evidence="6" id="KW-0547">Nucleotide-binding</keyword>
<name>A0AA43UCT8_9LACT</name>
<dbReference type="PROSITE" id="PS51194">
    <property type="entry name" value="HELICASE_CTER"/>
    <property type="match status" value="1"/>
</dbReference>
<sequence>MIKKQNFPESFLQKHAASEKSFSEGQALFKDSESVQGPVGNEESNSVHYLIRDQKNERVHIAFYNNGLNKSYSCTCEFFKQHDGLCRHVIAALLDLNMYEADNIPMSKEEAQEARQLTPLHSKNDAAVSRLLDNYWKETQLMSASLNKETLNIEYSLTIKGSEKVTFYVMTMKVGMDYLYVVQDIEQITYDLLNQKEIVFGTGLTYHPDQHRISSADRKMLRLISHIIQLMQSSSPGRGKSSHSELFIPPEMVKQVIQQLLKVDAGFLYNDFSQSTAEKSAPVYVKEEFDTVPLSFYIKKSKDNFYSFGAGRQNLSNLRLFNRANMIYLDNTFYFLNHQQYQVASFLKDAFETLNGEAMIMDKEQFSLFASNALPQIRGLFPVTMDEELHARLLTPSLEAQLYIDWQGEELLVRPVFRYLNQTIYPFEESKESLMEDDQVVVRDLSLENEKMELLADTLSSFDHEDGFAQTDQLVHITDFLYHGLQDLSESFVIMMTEPAQHILYEPENTPHLRLEMSENSNLLDVSFELEDIPEEDIESLVQALNVERSYHRLSNGKIIDLKDRAFEQFNHAVKQLDLSDRPVTKEMQVPLYKGLVLSEENTVQKGEHFRRLVEELKEPDQLEFPLPKSLDASLRSYQETGYRWLRTLDYYGLGAVLADDMGLGKTLQTIAFLASKIEEGKGPFLVVCPASVLYNWEHEFQKFTPQLETALISGTKEERASQVKQALDEDIPVLITSYPLIQRDGDLYADINFSTMVLDESQYVKNMNTKTAKAVRNIRRQQTVALSGTPIENHLGELYSLFTIVMPGLFESPAHFKSLTRQEISDKIKPFLLRRLKSEVLFDLPEKTESTEYIDLASEQKQLYQTQVNLLKEEVKTYIDKDNVQSNSMSILAGLTRLRQICNDPRLVLPNYDGVSAKLLRVLELLEEAKENGKRVVLFSQFTTMLGLIRQELDALGYDYHYFDGSTKPKDRLDLANRFNMGEKDLFLISLKAGGTGINLTGGDTVILYDSWWNPAIEDQAADRVHRFGQKKSVQVIRMISKGTIEERIYEMQEAKRELVDSVITSEEQQGSGTLTKEELLALIDL</sequence>
<reference evidence="6" key="1">
    <citation type="submission" date="2023-07" db="EMBL/GenBank/DDBJ databases">
        <title>Between Cages and Wild: Unraveling the Impact of Captivity on Animal Microbiomes and Antimicrobial Resistance.</title>
        <authorList>
            <person name="Schmartz G.P."/>
            <person name="Rehner J."/>
            <person name="Schuff M.J."/>
            <person name="Becker S.L."/>
            <person name="Kravczyk M."/>
            <person name="Gurevich A."/>
            <person name="Francke R."/>
            <person name="Mueller R."/>
            <person name="Keller V."/>
            <person name="Keller A."/>
        </authorList>
    </citation>
    <scope>NUCLEOTIDE SEQUENCE</scope>
    <source>
        <strain evidence="6">S39M_St_73</strain>
    </source>
</reference>
<dbReference type="InterPro" id="IPR049730">
    <property type="entry name" value="SNF2/RAD54-like_C"/>
</dbReference>
<dbReference type="AlphaFoldDB" id="A0AA43UCT8"/>
<dbReference type="GO" id="GO:0016787">
    <property type="term" value="F:hydrolase activity"/>
    <property type="evidence" value="ECO:0007669"/>
    <property type="project" value="UniProtKB-KW"/>
</dbReference>
<dbReference type="CDD" id="cd18793">
    <property type="entry name" value="SF2_C_SNF"/>
    <property type="match status" value="1"/>
</dbReference>
<keyword evidence="2" id="KW-0863">Zinc-finger</keyword>
<organism evidence="6 7">
    <name type="scientific">Atopococcus tabaci</name>
    <dbReference type="NCBI Taxonomy" id="269774"/>
    <lineage>
        <taxon>Bacteria</taxon>
        <taxon>Bacillati</taxon>
        <taxon>Bacillota</taxon>
        <taxon>Bacilli</taxon>
        <taxon>Lactobacillales</taxon>
        <taxon>Carnobacteriaceae</taxon>
        <taxon>Atopococcus</taxon>
    </lineage>
</organism>
<keyword evidence="6" id="KW-0067">ATP-binding</keyword>
<keyword evidence="7" id="KW-1185">Reference proteome</keyword>
<feature type="domain" description="Helicase C-terminal" evidence="5">
    <location>
        <begin position="922"/>
        <end position="1072"/>
    </location>
</feature>
<dbReference type="InterPro" id="IPR014001">
    <property type="entry name" value="Helicase_ATP-bd"/>
</dbReference>
<dbReference type="InterPro" id="IPR027417">
    <property type="entry name" value="P-loop_NTPase"/>
</dbReference>
<feature type="domain" description="SWIM-type" evidence="3">
    <location>
        <begin position="59"/>
        <end position="97"/>
    </location>
</feature>
<evidence type="ECO:0000313" key="6">
    <source>
        <dbReference type="EMBL" id="MDO5457583.1"/>
    </source>
</evidence>
<feature type="domain" description="Helicase ATP-binding" evidence="4">
    <location>
        <begin position="647"/>
        <end position="809"/>
    </location>
</feature>
<keyword evidence="6" id="KW-0347">Helicase</keyword>
<proteinExistence type="predicted"/>